<evidence type="ECO:0000313" key="2">
    <source>
        <dbReference type="Proteomes" id="UP001548189"/>
    </source>
</evidence>
<protein>
    <submittedName>
        <fullName evidence="1">Uncharacterized protein</fullName>
    </submittedName>
</protein>
<evidence type="ECO:0000313" key="1">
    <source>
        <dbReference type="EMBL" id="MET1256375.1"/>
    </source>
</evidence>
<gene>
    <name evidence="1" type="ORF">ABVT43_14640</name>
</gene>
<keyword evidence="2" id="KW-1185">Reference proteome</keyword>
<comment type="caution">
    <text evidence="1">The sequence shown here is derived from an EMBL/GenBank/DDBJ whole genome shotgun (WGS) entry which is preliminary data.</text>
</comment>
<proteinExistence type="predicted"/>
<name>A0ABV2BWS2_9GAMM</name>
<dbReference type="Proteomes" id="UP001548189">
    <property type="component" value="Unassembled WGS sequence"/>
</dbReference>
<reference evidence="1 2" key="1">
    <citation type="submission" date="2024-06" db="EMBL/GenBank/DDBJ databases">
        <authorList>
            <person name="Li F."/>
        </authorList>
    </citation>
    <scope>NUCLEOTIDE SEQUENCE [LARGE SCALE GENOMIC DNA]</scope>
    <source>
        <strain evidence="1 2">GXAS 311</strain>
    </source>
</reference>
<dbReference type="RefSeq" id="WP_353896959.1">
    <property type="nucleotide sequence ID" value="NZ_JBEVCJ010000020.1"/>
</dbReference>
<organism evidence="1 2">
    <name type="scientific">Aliikangiella maris</name>
    <dbReference type="NCBI Taxonomy" id="3162458"/>
    <lineage>
        <taxon>Bacteria</taxon>
        <taxon>Pseudomonadati</taxon>
        <taxon>Pseudomonadota</taxon>
        <taxon>Gammaproteobacteria</taxon>
        <taxon>Oceanospirillales</taxon>
        <taxon>Pleioneaceae</taxon>
        <taxon>Aliikangiella</taxon>
    </lineage>
</organism>
<dbReference type="EMBL" id="JBEVCJ010000020">
    <property type="protein sequence ID" value="MET1256375.1"/>
    <property type="molecule type" value="Genomic_DNA"/>
</dbReference>
<accession>A0ABV2BWS2</accession>
<sequence length="95" mass="10906">MLSRFTADPEIAFAWETAQTTKLTASQQSYFKQLAGHELGERQFMAQGIPYRNPQSWDPEFQMFNPPPPGAHDLAPAQPNWGTFDGFMDYFNKNF</sequence>